<evidence type="ECO:0000259" key="1">
    <source>
        <dbReference type="Pfam" id="PF13175"/>
    </source>
</evidence>
<keyword evidence="4" id="KW-0255">Endonuclease</keyword>
<keyword evidence="4" id="KW-0378">Hydrolase</keyword>
<dbReference type="PANTHER" id="PTHR43581:SF4">
    <property type="entry name" value="ATP_GTP PHOSPHATASE"/>
    <property type="match status" value="1"/>
</dbReference>
<dbReference type="Pfam" id="PF13304">
    <property type="entry name" value="AAA_21"/>
    <property type="match status" value="1"/>
</dbReference>
<dbReference type="EMBL" id="CP022313">
    <property type="protein sequence ID" value="AXJ02629.1"/>
    <property type="molecule type" value="Genomic_DNA"/>
</dbReference>
<feature type="domain" description="ATPase AAA-type core" evidence="2">
    <location>
        <begin position="261"/>
        <end position="321"/>
    </location>
</feature>
<keyword evidence="4" id="KW-0540">Nuclease</keyword>
<dbReference type="InterPro" id="IPR041685">
    <property type="entry name" value="AAA_GajA/Old/RecF-like"/>
</dbReference>
<evidence type="ECO:0000259" key="3">
    <source>
        <dbReference type="Pfam" id="PF20469"/>
    </source>
</evidence>
<dbReference type="InterPro" id="IPR003959">
    <property type="entry name" value="ATPase_AAA_core"/>
</dbReference>
<evidence type="ECO:0000313" key="4">
    <source>
        <dbReference type="EMBL" id="AXJ02629.1"/>
    </source>
</evidence>
<dbReference type="PANTHER" id="PTHR43581">
    <property type="entry name" value="ATP/GTP PHOSPHATASE"/>
    <property type="match status" value="1"/>
</dbReference>
<dbReference type="InterPro" id="IPR034139">
    <property type="entry name" value="TOPRIM_OLD"/>
</dbReference>
<evidence type="ECO:0000259" key="2">
    <source>
        <dbReference type="Pfam" id="PF13304"/>
    </source>
</evidence>
<sequence>MEIEKVILKGFRNYADATVNLQSKTLIIGANDSGKTNFIFALRLLLDKSLSESDLEPIESDFHINQKGIQQEELSIEIYFKDIQEDAVLSVLKGNVSSEGKSILRYEANRKSLDYSVKIGVDAKHLTTVNSRFYLKYLNLKYVKSSRDLEKFVNLEKRHLLKISQELRTEEQIESDQKQLEVIETSLDTINGLVSKLHYVNNATNAVNEELLKLSHDLTNYSVHLDSGAIQTQQFIDNLKLGASTSGSKISLGGDGRNNQILMALWKAKSQREYDPESEVVFYCVEEPEAHLHPHQQRKLADYLIKDLLGQTIITSHSPQITARYSPHAIAHIKNSNKGSYAASNGCSDCISKEWDNLGYRMSILPAEAFFSKCVLLVEGPSELLFYNELAKQIGIDLDYYNISILNVEGIQFKVYTKILDAMEIPWVIRTDNDVSAITVKEVELRNLAGLNRCLTLAGLKKLEHMPVSTTQESVLKDGVWDQVCAKVNPHGIFLSKIDLETDLCEEFPTQLQQYCKTTDLSAAIAFLQGKKAIRMREFLSQHASSLASATSGLLAKPLHHCVANVRGEE</sequence>
<organism evidence="4 5">
    <name type="scientific">Pseudomonas fluorescens</name>
    <dbReference type="NCBI Taxonomy" id="294"/>
    <lineage>
        <taxon>Bacteria</taxon>
        <taxon>Pseudomonadati</taxon>
        <taxon>Pseudomonadota</taxon>
        <taxon>Gammaproteobacteria</taxon>
        <taxon>Pseudomonadales</taxon>
        <taxon>Pseudomonadaceae</taxon>
        <taxon>Pseudomonas</taxon>
    </lineage>
</organism>
<reference evidence="4 5" key="1">
    <citation type="submission" date="2017-07" db="EMBL/GenBank/DDBJ databases">
        <title>Genome sequence of Pseudomonas NEP1.</title>
        <authorList>
            <person name="Nascimento F.X."/>
        </authorList>
    </citation>
    <scope>NUCLEOTIDE SEQUENCE [LARGE SCALE GENOMIC DNA]</scope>
    <source>
        <strain evidence="4 5">NEP1</strain>
    </source>
</reference>
<feature type="domain" description="Endonuclease GajA/Old nuclease/RecF-like AAA" evidence="1">
    <location>
        <begin position="1"/>
        <end position="203"/>
    </location>
</feature>
<accession>A0A345UQ77</accession>
<dbReference type="InterPro" id="IPR027417">
    <property type="entry name" value="P-loop_NTPase"/>
</dbReference>
<dbReference type="AlphaFoldDB" id="A0A345UQ77"/>
<dbReference type="GO" id="GO:0004519">
    <property type="term" value="F:endonuclease activity"/>
    <property type="evidence" value="ECO:0007669"/>
    <property type="project" value="UniProtKB-KW"/>
</dbReference>
<dbReference type="InterPro" id="IPR051396">
    <property type="entry name" value="Bact_Antivir_Def_Nuclease"/>
</dbReference>
<dbReference type="SUPFAM" id="SSF52540">
    <property type="entry name" value="P-loop containing nucleoside triphosphate hydrolases"/>
    <property type="match status" value="1"/>
</dbReference>
<protein>
    <submittedName>
        <fullName evidence="4">ATP-dependent endonuclease</fullName>
    </submittedName>
</protein>
<dbReference type="Proteomes" id="UP000254535">
    <property type="component" value="Chromosome"/>
</dbReference>
<proteinExistence type="predicted"/>
<name>A0A345UQ77_PSEFL</name>
<dbReference type="CDD" id="cd01026">
    <property type="entry name" value="TOPRIM_OLD"/>
    <property type="match status" value="1"/>
</dbReference>
<evidence type="ECO:0000313" key="5">
    <source>
        <dbReference type="Proteomes" id="UP000254535"/>
    </source>
</evidence>
<dbReference type="Pfam" id="PF20469">
    <property type="entry name" value="OLD-like_TOPRIM"/>
    <property type="match status" value="1"/>
</dbReference>
<dbReference type="Gene3D" id="3.40.50.300">
    <property type="entry name" value="P-loop containing nucleotide triphosphate hydrolases"/>
    <property type="match status" value="1"/>
</dbReference>
<dbReference type="Pfam" id="PF13175">
    <property type="entry name" value="AAA_15"/>
    <property type="match status" value="1"/>
</dbReference>
<feature type="domain" description="OLD protein-like TOPRIM" evidence="3">
    <location>
        <begin position="370"/>
        <end position="434"/>
    </location>
</feature>
<gene>
    <name evidence="4" type="ORF">CFN16_00325</name>
</gene>
<dbReference type="RefSeq" id="WP_115076123.1">
    <property type="nucleotide sequence ID" value="NZ_CP022313.1"/>
</dbReference>